<dbReference type="Proteomes" id="UP000811609">
    <property type="component" value="Chromosome 13"/>
</dbReference>
<proteinExistence type="predicted"/>
<dbReference type="GO" id="GO:0005634">
    <property type="term" value="C:nucleus"/>
    <property type="evidence" value="ECO:0007669"/>
    <property type="project" value="UniProtKB-SubCell"/>
</dbReference>
<feature type="domain" description="Transcription factor CBF/NF-Y/archaeal histone" evidence="4">
    <location>
        <begin position="120"/>
        <end position="183"/>
    </location>
</feature>
<evidence type="ECO:0000313" key="6">
    <source>
        <dbReference type="EMBL" id="KAG6681833.1"/>
    </source>
</evidence>
<evidence type="ECO:0000256" key="1">
    <source>
        <dbReference type="ARBA" id="ARBA00004123"/>
    </source>
</evidence>
<feature type="compositionally biased region" description="Basic residues" evidence="3">
    <location>
        <begin position="78"/>
        <end position="90"/>
    </location>
</feature>
<dbReference type="PANTHER" id="PTHR10252:SF93">
    <property type="entry name" value="DNA POLYMERASE II SUBUNIT B3-1"/>
    <property type="match status" value="1"/>
</dbReference>
<keyword evidence="2" id="KW-0539">Nucleus</keyword>
<feature type="region of interest" description="Disordered" evidence="3">
    <location>
        <begin position="1"/>
        <end position="113"/>
    </location>
</feature>
<gene>
    <name evidence="5" type="ORF">CIPAW_13G111000</name>
    <name evidence="6" type="ORF">I3842_13G109900</name>
</gene>
<dbReference type="Proteomes" id="UP000811246">
    <property type="component" value="Chromosome 13"/>
</dbReference>
<dbReference type="PANTHER" id="PTHR10252">
    <property type="entry name" value="HISTONE-LIKE TRANSCRIPTION FACTOR CCAAT-RELATED"/>
    <property type="match status" value="1"/>
</dbReference>
<comment type="subcellular location">
    <subcellularLocation>
        <location evidence="1">Nucleus</location>
    </subcellularLocation>
</comment>
<dbReference type="InterPro" id="IPR050568">
    <property type="entry name" value="Transcr_DNA_Rep_Reg"/>
</dbReference>
<reference evidence="5" key="1">
    <citation type="submission" date="2020-12" db="EMBL/GenBank/DDBJ databases">
        <title>WGS assembly of Carya illinoinensis cv. Pawnee.</title>
        <authorList>
            <person name="Platts A."/>
            <person name="Shu S."/>
            <person name="Wright S."/>
            <person name="Barry K."/>
            <person name="Edger P."/>
            <person name="Pires J.C."/>
            <person name="Schmutz J."/>
        </authorList>
    </citation>
    <scope>NUCLEOTIDE SEQUENCE</scope>
    <source>
        <tissue evidence="5">Leaf</tissue>
    </source>
</reference>
<comment type="caution">
    <text evidence="5">The sequence shown here is derived from an EMBL/GenBank/DDBJ whole genome shotgun (WGS) entry which is preliminary data.</text>
</comment>
<dbReference type="GO" id="GO:0006355">
    <property type="term" value="P:regulation of DNA-templated transcription"/>
    <property type="evidence" value="ECO:0007669"/>
    <property type="project" value="TreeGrafter"/>
</dbReference>
<reference evidence="6" key="2">
    <citation type="submission" date="2021-01" db="EMBL/GenBank/DDBJ databases">
        <authorList>
            <person name="Lovell J.T."/>
            <person name="Bentley N."/>
            <person name="Bhattarai G."/>
            <person name="Jenkins J.W."/>
            <person name="Sreedasyam A."/>
            <person name="Alarcon Y."/>
            <person name="Bock C."/>
            <person name="Boston L."/>
            <person name="Carlson J."/>
            <person name="Cervantes K."/>
            <person name="Clermont K."/>
            <person name="Krom N."/>
            <person name="Kubenka K."/>
            <person name="Mamidi S."/>
            <person name="Mattison C."/>
            <person name="Monteros M."/>
            <person name="Pisani C."/>
            <person name="Plott C."/>
            <person name="Rajasekar S."/>
            <person name="Rhein H.S."/>
            <person name="Rohla C."/>
            <person name="Song M."/>
            <person name="Hilaire R.S."/>
            <person name="Shu S."/>
            <person name="Wells L."/>
            <person name="Wang X."/>
            <person name="Webber J."/>
            <person name="Heerema R.J."/>
            <person name="Klein P."/>
            <person name="Conner P."/>
            <person name="Grauke L."/>
            <person name="Grimwood J."/>
            <person name="Schmutz J."/>
            <person name="Randall J.J."/>
        </authorList>
    </citation>
    <scope>NUCLEOTIDE SEQUENCE</scope>
    <source>
        <tissue evidence="6">Leaf</tissue>
    </source>
</reference>
<dbReference type="OrthoDB" id="636685at2759"/>
<dbReference type="EMBL" id="CM031837">
    <property type="protein sequence ID" value="KAG6681833.1"/>
    <property type="molecule type" value="Genomic_DNA"/>
</dbReference>
<evidence type="ECO:0000259" key="4">
    <source>
        <dbReference type="Pfam" id="PF00808"/>
    </source>
</evidence>
<protein>
    <recommendedName>
        <fullName evidence="4">Transcription factor CBF/NF-Y/archaeal histone domain-containing protein</fullName>
    </recommendedName>
</protein>
<accession>A0A8T1NIK9</accession>
<dbReference type="SUPFAM" id="SSF47113">
    <property type="entry name" value="Histone-fold"/>
    <property type="match status" value="1"/>
</dbReference>
<name>A0A8T1NIK9_CARIL</name>
<dbReference type="InterPro" id="IPR003958">
    <property type="entry name" value="CBFA_NFYB_domain"/>
</dbReference>
<dbReference type="AlphaFoldDB" id="A0A8T1NIK9"/>
<organism evidence="5 7">
    <name type="scientific">Carya illinoinensis</name>
    <name type="common">Pecan</name>
    <dbReference type="NCBI Taxonomy" id="32201"/>
    <lineage>
        <taxon>Eukaryota</taxon>
        <taxon>Viridiplantae</taxon>
        <taxon>Streptophyta</taxon>
        <taxon>Embryophyta</taxon>
        <taxon>Tracheophyta</taxon>
        <taxon>Spermatophyta</taxon>
        <taxon>Magnoliopsida</taxon>
        <taxon>eudicotyledons</taxon>
        <taxon>Gunneridae</taxon>
        <taxon>Pentapetalae</taxon>
        <taxon>rosids</taxon>
        <taxon>fabids</taxon>
        <taxon>Fagales</taxon>
        <taxon>Juglandaceae</taxon>
        <taxon>Carya</taxon>
    </lineage>
</organism>
<sequence>MASSKQSGAEKKTKATKPTKSPKKQNGIVTTKRNPEKNNKTTNGTVSHSNGFVSIQSSSVESQEDGEQGRSRSAGTIKRARVTKPKKDKRKQREEEVNDVVDQREEEEEVGEKEDVKMHRFPMHRIKTIIRSENSDLRVTQEALFVVNKATEKFLEQFTKDAYSCCVGDRKKSLAYKHLSSVVCKTRRYDFLSDFVPEKIKAENALAERKLNETEVG</sequence>
<dbReference type="InterPro" id="IPR009072">
    <property type="entry name" value="Histone-fold"/>
</dbReference>
<evidence type="ECO:0000256" key="3">
    <source>
        <dbReference type="SAM" id="MobiDB-lite"/>
    </source>
</evidence>
<dbReference type="Pfam" id="PF00808">
    <property type="entry name" value="CBFD_NFYB_HMF"/>
    <property type="match status" value="1"/>
</dbReference>
<dbReference type="GO" id="GO:0046982">
    <property type="term" value="F:protein heterodimerization activity"/>
    <property type="evidence" value="ECO:0007669"/>
    <property type="project" value="InterPro"/>
</dbReference>
<dbReference type="GO" id="GO:0000976">
    <property type="term" value="F:transcription cis-regulatory region binding"/>
    <property type="evidence" value="ECO:0007669"/>
    <property type="project" value="TreeGrafter"/>
</dbReference>
<dbReference type="EMBL" id="CM031821">
    <property type="protein sequence ID" value="KAG6631736.1"/>
    <property type="molecule type" value="Genomic_DNA"/>
</dbReference>
<feature type="compositionally biased region" description="Acidic residues" evidence="3">
    <location>
        <begin position="96"/>
        <end position="112"/>
    </location>
</feature>
<evidence type="ECO:0000256" key="2">
    <source>
        <dbReference type="ARBA" id="ARBA00023242"/>
    </source>
</evidence>
<evidence type="ECO:0000313" key="7">
    <source>
        <dbReference type="Proteomes" id="UP000811609"/>
    </source>
</evidence>
<dbReference type="Gene3D" id="1.10.20.10">
    <property type="entry name" value="Histone, subunit A"/>
    <property type="match status" value="1"/>
</dbReference>
<keyword evidence="7" id="KW-1185">Reference proteome</keyword>
<evidence type="ECO:0000313" key="5">
    <source>
        <dbReference type="EMBL" id="KAG6631736.1"/>
    </source>
</evidence>
<feature type="compositionally biased region" description="Polar residues" evidence="3">
    <location>
        <begin position="40"/>
        <end position="52"/>
    </location>
</feature>
<feature type="compositionally biased region" description="Basic residues" evidence="3">
    <location>
        <begin position="14"/>
        <end position="23"/>
    </location>
</feature>